<evidence type="ECO:0000256" key="1">
    <source>
        <dbReference type="SAM" id="MobiDB-lite"/>
    </source>
</evidence>
<feature type="compositionally biased region" description="Basic and acidic residues" evidence="1">
    <location>
        <begin position="66"/>
        <end position="81"/>
    </location>
</feature>
<reference evidence="2" key="1">
    <citation type="submission" date="2018-02" db="EMBL/GenBank/DDBJ databases">
        <title>Rhizophora mucronata_Transcriptome.</title>
        <authorList>
            <person name="Meera S.P."/>
            <person name="Sreeshan A."/>
            <person name="Augustine A."/>
        </authorList>
    </citation>
    <scope>NUCLEOTIDE SEQUENCE</scope>
    <source>
        <tissue evidence="2">Leaf</tissue>
    </source>
</reference>
<evidence type="ECO:0000313" key="2">
    <source>
        <dbReference type="EMBL" id="MBX69069.1"/>
    </source>
</evidence>
<name>A0A2P2QPW5_RHIMU</name>
<protein>
    <submittedName>
        <fullName evidence="2">Uncharacterized protein</fullName>
    </submittedName>
</protein>
<organism evidence="2">
    <name type="scientific">Rhizophora mucronata</name>
    <name type="common">Asiatic mangrove</name>
    <dbReference type="NCBI Taxonomy" id="61149"/>
    <lineage>
        <taxon>Eukaryota</taxon>
        <taxon>Viridiplantae</taxon>
        <taxon>Streptophyta</taxon>
        <taxon>Embryophyta</taxon>
        <taxon>Tracheophyta</taxon>
        <taxon>Spermatophyta</taxon>
        <taxon>Magnoliopsida</taxon>
        <taxon>eudicotyledons</taxon>
        <taxon>Gunneridae</taxon>
        <taxon>Pentapetalae</taxon>
        <taxon>rosids</taxon>
        <taxon>fabids</taxon>
        <taxon>Malpighiales</taxon>
        <taxon>Rhizophoraceae</taxon>
        <taxon>Rhizophora</taxon>
    </lineage>
</organism>
<feature type="compositionally biased region" description="Polar residues" evidence="1">
    <location>
        <begin position="87"/>
        <end position="97"/>
    </location>
</feature>
<accession>A0A2P2QPW5</accession>
<dbReference type="AlphaFoldDB" id="A0A2P2QPW5"/>
<proteinExistence type="predicted"/>
<feature type="region of interest" description="Disordered" evidence="1">
    <location>
        <begin position="66"/>
        <end position="97"/>
    </location>
</feature>
<dbReference type="EMBL" id="GGEC01088585">
    <property type="protein sequence ID" value="MBX69069.1"/>
    <property type="molecule type" value="Transcribed_RNA"/>
</dbReference>
<sequence>MWLLQKPQLRYGKIPHFHQPKKQYERFHLISPSVSQRPNRTSKGKTKYQYPRYHTNLFIKKKKETLEIDGPKNEQKSEKTRTFWSMDRTTAGTKSKS</sequence>